<evidence type="ECO:0000256" key="1">
    <source>
        <dbReference type="SAM" id="MobiDB-lite"/>
    </source>
</evidence>
<organism evidence="2">
    <name type="scientific">Gasterosteus aculeatus</name>
    <name type="common">Three-spined stickleback</name>
    <dbReference type="NCBI Taxonomy" id="69293"/>
    <lineage>
        <taxon>Eukaryota</taxon>
        <taxon>Metazoa</taxon>
        <taxon>Chordata</taxon>
        <taxon>Craniata</taxon>
        <taxon>Vertebrata</taxon>
        <taxon>Euteleostomi</taxon>
        <taxon>Actinopterygii</taxon>
        <taxon>Neopterygii</taxon>
        <taxon>Teleostei</taxon>
        <taxon>Neoteleostei</taxon>
        <taxon>Acanthomorphata</taxon>
        <taxon>Eupercaria</taxon>
        <taxon>Perciformes</taxon>
        <taxon>Cottioidei</taxon>
        <taxon>Gasterosteales</taxon>
        <taxon>Gasterosteidae</taxon>
        <taxon>Gasterosteus</taxon>
    </lineage>
</organism>
<protein>
    <submittedName>
        <fullName evidence="2">Uncharacterized protein</fullName>
    </submittedName>
</protein>
<sequence>MSCTFTSFHHHPRYRPRTKKSERQKKIKQWTDPSPSHPSVLRQHRVSCDSHWFPAVRSAGSLPAGGDVRDGSPPLSSTTTLSITVCHCDPTGDPRSCSQRGVTTD</sequence>
<reference evidence="2" key="2">
    <citation type="submission" date="2024-04" db="UniProtKB">
        <authorList>
            <consortium name="Ensembl"/>
        </authorList>
    </citation>
    <scope>IDENTIFICATION</scope>
</reference>
<dbReference type="Ensembl" id="ENSGACT00000003310.1">
    <property type="protein sequence ID" value="ENSGACP00000003299.1"/>
    <property type="gene ID" value="ENSGACG00000002523.1"/>
</dbReference>
<feature type="region of interest" description="Disordered" evidence="1">
    <location>
        <begin position="1"/>
        <end position="41"/>
    </location>
</feature>
<proteinExistence type="predicted"/>
<reference evidence="2" key="1">
    <citation type="submission" date="2006-01" db="EMBL/GenBank/DDBJ databases">
        <authorList>
            <person name="Lindblad-Toh K."/>
            <person name="Mauceli E."/>
            <person name="Grabherr M."/>
            <person name="Chang J.L."/>
            <person name="Lander E.S."/>
        </authorList>
    </citation>
    <scope>NUCLEOTIDE SEQUENCE [LARGE SCALE GENOMIC DNA]</scope>
</reference>
<dbReference type="Bgee" id="ENSGACG00000002523">
    <property type="expression patterns" value="Expressed in embryo and 13 other cell types or tissues"/>
</dbReference>
<name>G3ND99_GASAC</name>
<dbReference type="AlphaFoldDB" id="G3ND99"/>
<accession>G3ND99</accession>
<evidence type="ECO:0000313" key="2">
    <source>
        <dbReference type="Ensembl" id="ENSGACP00000003299.1"/>
    </source>
</evidence>
<feature type="compositionally biased region" description="Basic residues" evidence="1">
    <location>
        <begin position="8"/>
        <end position="28"/>
    </location>
</feature>